<dbReference type="SUPFAM" id="SSF52058">
    <property type="entry name" value="L domain-like"/>
    <property type="match status" value="1"/>
</dbReference>
<sequence length="1078" mass="117829">FTMDPILILPAVLIEQLVTSLRSLHDVAAARLVSRAWRAAVSSAVRDLRPVAGADVARLPAAFPRTASLTLTARPACLPHLGNLGRLLALRMLCLVSTRNRQRLDCAVLLPLADGLRELTLSHFQLAGCASLSHFSRMRNLSVGRCGFDPGDGAARASEALLRLPRLRSLEAPLHEVGPDLASLPRLTALTLTGVPHGELRGAAWLGALPDLASLCLVLESDLAAVSWRDWVDGFLARLVVGMPRLQHLTILGLAGISEAGMASLGQMAALRELHLDVEPTLHTLLGKRHSPLQSLGSLRQLHTLSLSHVDFLRSGSGALSTLPALHRLTLRDPACLNDGVAHALRFLPHLAELCITDCSCLTDWGMHALLSSLPRLQTLSLRSGCSRISDVGFQKLGTLTHLESLSLTGFAKVSDDGIAGQLMSTKTLRQADFFDMNVGDISCKALATSARGLEKAKLQYCWNLTCRGVDALLEIPDLRSLMLHGSEAVGRGTHAIQSARFATVLSDTRVPPCIEEADDIKAYVTDTLRLTDPSTIPDGSPGPQPTQDILYRIEPMPPPKAAAVAYLDGHGPEPERFAHVITYRGTASPRDIMEYRGAFELKDIFLSMTGGYCYASWVEDVSDLPEPSNVTAFDARGIPAALLEAFSDGSITRCSAPAFGTPGYDYTWATTDPRRLRAGNVEPGPRQYSPRGLRFAISSTRHTGRRFRWFGWEGHVTLRGDTGIALHDVTYKGRRILYELSHQDMYVSYSGYGGDGQTFYLDSAFGIGQNTRALKRGYDCPWNSAYLGSELQYGTAGAARQEDVICMFEDDMASPTWRHTHVGDSRGPHADGARAVEFVVRTVATIGNYDYMFDVRFKRDASIEVKVTMAGYMSTLFFDPGGGTRRDTPFGTRVHTNVLANLHDHLSGWKVDLDVAGVNNTFLTQTVKAGTFAEALKDVDPGAEAPGWISEPVLKYISTRRPDKEVGLVMNASQPTVWQFVNEKETNAWGMPRGYVIQSGESVTNTDLIGWVTIGVQHIPRAEDVPLISNFGANFYIKPWNYFDSMEAIDTDSDDTDEWESCLPDLEGAKTYKWSFN</sequence>
<dbReference type="PANTHER" id="PTHR10638:SF20">
    <property type="entry name" value="AMINE OXIDASE"/>
    <property type="match status" value="1"/>
</dbReference>
<evidence type="ECO:0000256" key="7">
    <source>
        <dbReference type="PIRSR" id="PIRSR600269-50"/>
    </source>
</evidence>
<evidence type="ECO:0000313" key="12">
    <source>
        <dbReference type="Proteomes" id="UP000279271"/>
    </source>
</evidence>
<organism evidence="11 12">
    <name type="scientific">Auxenochlorella protothecoides</name>
    <name type="common">Green microalga</name>
    <name type="synonym">Chlorella protothecoides</name>
    <dbReference type="NCBI Taxonomy" id="3075"/>
    <lineage>
        <taxon>Eukaryota</taxon>
        <taxon>Viridiplantae</taxon>
        <taxon>Chlorophyta</taxon>
        <taxon>core chlorophytes</taxon>
        <taxon>Trebouxiophyceae</taxon>
        <taxon>Chlorellales</taxon>
        <taxon>Chlorellaceae</taxon>
        <taxon>Auxenochlorella</taxon>
    </lineage>
</organism>
<dbReference type="GO" id="GO:0008131">
    <property type="term" value="F:primary methylamine oxidase activity"/>
    <property type="evidence" value="ECO:0007669"/>
    <property type="project" value="InterPro"/>
</dbReference>
<dbReference type="EMBL" id="QOKY01000173">
    <property type="protein sequence ID" value="RMZ54655.1"/>
    <property type="molecule type" value="Genomic_DNA"/>
</dbReference>
<feature type="active site" description="Schiff-base intermediate with substrate; via topaquinone" evidence="7">
    <location>
        <position position="850"/>
    </location>
</feature>
<name>A0A3M7KY45_AUXPR</name>
<dbReference type="GO" id="GO:0005930">
    <property type="term" value="C:axoneme"/>
    <property type="evidence" value="ECO:0007669"/>
    <property type="project" value="UniProtKB-SubCell"/>
</dbReference>
<evidence type="ECO:0000256" key="3">
    <source>
        <dbReference type="ARBA" id="ARBA00022723"/>
    </source>
</evidence>
<dbReference type="EC" id="1.4.3.-" evidence="9"/>
<keyword evidence="4 7" id="KW-0801">TPQ</keyword>
<proteinExistence type="inferred from homology"/>
<dbReference type="InterPro" id="IPR036460">
    <property type="entry name" value="Cu_amine_oxidase_C_sf"/>
</dbReference>
<comment type="cofactor">
    <cofactor evidence="9">
        <name>Cu cation</name>
        <dbReference type="ChEBI" id="CHEBI:23378"/>
    </cofactor>
    <text evidence="9">Contains 1 topaquinone per subunit.</text>
</comment>
<dbReference type="GO" id="GO:0005886">
    <property type="term" value="C:plasma membrane"/>
    <property type="evidence" value="ECO:0007669"/>
    <property type="project" value="TreeGrafter"/>
</dbReference>
<dbReference type="SMART" id="SM00367">
    <property type="entry name" value="LRR_CC"/>
    <property type="match status" value="3"/>
</dbReference>
<dbReference type="GO" id="GO:0009308">
    <property type="term" value="P:amine metabolic process"/>
    <property type="evidence" value="ECO:0007669"/>
    <property type="project" value="UniProtKB-UniRule"/>
</dbReference>
<keyword evidence="5 9" id="KW-0560">Oxidoreductase</keyword>
<protein>
    <recommendedName>
        <fullName evidence="9">Amine oxidase</fullName>
        <ecNumber evidence="9">1.4.3.-</ecNumber>
    </recommendedName>
</protein>
<feature type="domain" description="Copper amine oxidase catalytic" evidence="10">
    <location>
        <begin position="687"/>
        <end position="1001"/>
    </location>
</feature>
<dbReference type="SUPFAM" id="SSF49998">
    <property type="entry name" value="Amine oxidase catalytic domain"/>
    <property type="match status" value="1"/>
</dbReference>
<evidence type="ECO:0000256" key="4">
    <source>
        <dbReference type="ARBA" id="ARBA00022772"/>
    </source>
</evidence>
<keyword evidence="3 9" id="KW-0479">Metal-binding</keyword>
<dbReference type="InterPro" id="IPR000269">
    <property type="entry name" value="Cu_amine_oxidase"/>
</dbReference>
<evidence type="ECO:0000256" key="6">
    <source>
        <dbReference type="ARBA" id="ARBA00023008"/>
    </source>
</evidence>
<reference evidence="12" key="1">
    <citation type="journal article" date="2018" name="Algal Res.">
        <title>Characterization of plant carbon substrate utilization by Auxenochlorella protothecoides.</title>
        <authorList>
            <person name="Vogler B.W."/>
            <person name="Starkenburg S.R."/>
            <person name="Sudasinghe N."/>
            <person name="Schambach J.Y."/>
            <person name="Rollin J.A."/>
            <person name="Pattathil S."/>
            <person name="Barry A.N."/>
        </authorList>
    </citation>
    <scope>NUCLEOTIDE SEQUENCE [LARGE SCALE GENOMIC DNA]</scope>
    <source>
        <strain evidence="12">UTEX 25</strain>
    </source>
</reference>
<evidence type="ECO:0000313" key="11">
    <source>
        <dbReference type="EMBL" id="RMZ54655.1"/>
    </source>
</evidence>
<comment type="caution">
    <text evidence="11">The sequence shown here is derived from an EMBL/GenBank/DDBJ whole genome shotgun (WGS) entry which is preliminary data.</text>
</comment>
<evidence type="ECO:0000256" key="5">
    <source>
        <dbReference type="ARBA" id="ARBA00023002"/>
    </source>
</evidence>
<evidence type="ECO:0000256" key="2">
    <source>
        <dbReference type="ARBA" id="ARBA00007983"/>
    </source>
</evidence>
<dbReference type="InterPro" id="IPR015798">
    <property type="entry name" value="Cu_amine_oxidase_C"/>
</dbReference>
<dbReference type="InterPro" id="IPR006553">
    <property type="entry name" value="Leu-rich_rpt_Cys-con_subtyp"/>
</dbReference>
<comment type="subcellular location">
    <subcellularLocation>
        <location evidence="1">Cytoplasm</location>
        <location evidence="1">Cytoskeleton</location>
        <location evidence="1">Cilium axoneme</location>
    </subcellularLocation>
</comment>
<evidence type="ECO:0000256" key="8">
    <source>
        <dbReference type="PIRSR" id="PIRSR600269-51"/>
    </source>
</evidence>
<dbReference type="GO" id="GO:0048038">
    <property type="term" value="F:quinone binding"/>
    <property type="evidence" value="ECO:0007669"/>
    <property type="project" value="InterPro"/>
</dbReference>
<dbReference type="AlphaFoldDB" id="A0A3M7KY45"/>
<comment type="PTM">
    <text evidence="8 9">Topaquinone (TPQ) is generated by copper-dependent autoxidation of a specific tyrosyl residue.</text>
</comment>
<gene>
    <name evidence="11" type="ORF">APUTEX25_003033</name>
</gene>
<dbReference type="PANTHER" id="PTHR10638">
    <property type="entry name" value="COPPER AMINE OXIDASE"/>
    <property type="match status" value="1"/>
</dbReference>
<dbReference type="GO" id="GO:0005507">
    <property type="term" value="F:copper ion binding"/>
    <property type="evidence" value="ECO:0007669"/>
    <property type="project" value="InterPro"/>
</dbReference>
<accession>A0A3M7KY45</accession>
<feature type="active site" description="Proton acceptor" evidence="7">
    <location>
        <position position="763"/>
    </location>
</feature>
<dbReference type="SUPFAM" id="SSF54416">
    <property type="entry name" value="Amine oxidase N-terminal region"/>
    <property type="match status" value="1"/>
</dbReference>
<evidence type="ECO:0000256" key="1">
    <source>
        <dbReference type="ARBA" id="ARBA00004430"/>
    </source>
</evidence>
<dbReference type="Gene3D" id="3.10.450.40">
    <property type="match status" value="1"/>
</dbReference>
<keyword evidence="6 9" id="KW-0186">Copper</keyword>
<evidence type="ECO:0000256" key="9">
    <source>
        <dbReference type="RuleBase" id="RU000672"/>
    </source>
</evidence>
<dbReference type="InterPro" id="IPR016182">
    <property type="entry name" value="Cu_amine_oxidase_N-reg"/>
</dbReference>
<dbReference type="InterPro" id="IPR049947">
    <property type="entry name" value="Cu_Am_Ox_Cu-bd"/>
</dbReference>
<dbReference type="Gene3D" id="3.80.10.10">
    <property type="entry name" value="Ribonuclease Inhibitor"/>
    <property type="match status" value="2"/>
</dbReference>
<dbReference type="Gene3D" id="2.70.98.20">
    <property type="entry name" value="Copper amine oxidase, catalytic domain"/>
    <property type="match status" value="2"/>
</dbReference>
<dbReference type="Proteomes" id="UP000279271">
    <property type="component" value="Unassembled WGS sequence"/>
</dbReference>
<feature type="non-terminal residue" evidence="11">
    <location>
        <position position="1"/>
    </location>
</feature>
<comment type="similarity">
    <text evidence="2 9">Belongs to the copper/topaquinone oxidase family.</text>
</comment>
<dbReference type="Pfam" id="PF01179">
    <property type="entry name" value="Cu_amine_oxid"/>
    <property type="match status" value="1"/>
</dbReference>
<dbReference type="InterPro" id="IPR032675">
    <property type="entry name" value="LRR_dom_sf"/>
</dbReference>
<feature type="modified residue" description="2',4',5'-topaquinone" evidence="8">
    <location>
        <position position="850"/>
    </location>
</feature>
<evidence type="ECO:0000259" key="10">
    <source>
        <dbReference type="Pfam" id="PF01179"/>
    </source>
</evidence>
<dbReference type="PROSITE" id="PS01165">
    <property type="entry name" value="COPPER_AMINE_OXID_2"/>
    <property type="match status" value="1"/>
</dbReference>